<dbReference type="PRINTS" id="PR00081">
    <property type="entry name" value="GDHRDH"/>
</dbReference>
<dbReference type="RefSeq" id="WP_171400573.1">
    <property type="nucleotide sequence ID" value="NZ_CP049838.1"/>
</dbReference>
<dbReference type="InterPro" id="IPR036291">
    <property type="entry name" value="NAD(P)-bd_dom_sf"/>
</dbReference>
<keyword evidence="4" id="KW-1185">Reference proteome</keyword>
<reference evidence="3" key="1">
    <citation type="submission" date="2020-03" db="EMBL/GenBank/DDBJ databases">
        <title>Molecular networking-based the target discovery of potent antiproliferative macrolactams: 5/6/7/16 polycyclic ansamycins and glycosylated trienomycin from Streptomyces cacaoi subsp. asoensis.</title>
        <authorList>
            <person name="Liu L.-L."/>
        </authorList>
    </citation>
    <scope>NUCLEOTIDE SEQUENCE [LARGE SCALE GENOMIC DNA]</scope>
    <source>
        <strain evidence="3">H2S5</strain>
    </source>
</reference>
<dbReference type="Gene3D" id="3.40.50.720">
    <property type="entry name" value="NAD(P)-binding Rossmann-like Domain"/>
    <property type="match status" value="1"/>
</dbReference>
<keyword evidence="2" id="KW-0560">Oxidoreductase</keyword>
<dbReference type="InterPro" id="IPR002347">
    <property type="entry name" value="SDR_fam"/>
</dbReference>
<organism evidence="3 4">
    <name type="scientific">Streptomyces asoensis</name>
    <dbReference type="NCBI Taxonomy" id="249586"/>
    <lineage>
        <taxon>Bacteria</taxon>
        <taxon>Bacillati</taxon>
        <taxon>Actinomycetota</taxon>
        <taxon>Actinomycetes</taxon>
        <taxon>Kitasatosporales</taxon>
        <taxon>Streptomycetaceae</taxon>
        <taxon>Streptomyces</taxon>
    </lineage>
</organism>
<dbReference type="EMBL" id="CP049838">
    <property type="protein sequence ID" value="QJT05251.1"/>
    <property type="molecule type" value="Genomic_DNA"/>
</dbReference>
<dbReference type="PANTHER" id="PTHR43008">
    <property type="entry name" value="BENZIL REDUCTASE"/>
    <property type="match status" value="1"/>
</dbReference>
<dbReference type="AlphaFoldDB" id="A0A6M4X0A5"/>
<evidence type="ECO:0000256" key="2">
    <source>
        <dbReference type="ARBA" id="ARBA00023002"/>
    </source>
</evidence>
<proteinExistence type="inferred from homology"/>
<name>A0A6M4X0A5_9ACTN</name>
<comment type="similarity">
    <text evidence="1">Belongs to the short-chain dehydrogenases/reductases (SDR) family.</text>
</comment>
<dbReference type="Pfam" id="PF13561">
    <property type="entry name" value="adh_short_C2"/>
    <property type="match status" value="2"/>
</dbReference>
<dbReference type="GO" id="GO:0050664">
    <property type="term" value="F:oxidoreductase activity, acting on NAD(P)H, oxygen as acceptor"/>
    <property type="evidence" value="ECO:0007669"/>
    <property type="project" value="TreeGrafter"/>
</dbReference>
<accession>A0A6M4X0A5</accession>
<dbReference type="PANTHER" id="PTHR43008:SF4">
    <property type="entry name" value="CHAIN DEHYDROGENASE, PUTATIVE (AFU_ORTHOLOGUE AFUA_4G08710)-RELATED"/>
    <property type="match status" value="1"/>
</dbReference>
<evidence type="ECO:0000256" key="1">
    <source>
        <dbReference type="ARBA" id="ARBA00006484"/>
    </source>
</evidence>
<dbReference type="CDD" id="cd05233">
    <property type="entry name" value="SDR_c"/>
    <property type="match status" value="1"/>
</dbReference>
<protein>
    <submittedName>
        <fullName evidence="3">SDR family oxidoreductase</fullName>
    </submittedName>
</protein>
<gene>
    <name evidence="3" type="ORF">G9272_37220</name>
</gene>
<sequence length="274" mass="28429">MTTVGIATGAGRGTGEACARRLADMVDVLLLADRNEAAAAAVAKDLAGRGVRAVVEPFEADVTDREGLARLAERVGELGTLRAVAHADGVEAGEAGWRRILEVDFVGTALVAEALRPLATAGTAFVYCASVSPLIAHIDPDPVVAAVLDDPLQEGFLDGIREAIGPAVEDPAWAYPWATYGVHRFARAEAVRLGPVGARVCSLSPGAIDTPGTRLEAARHESVRQLIGRTPLGRTGRYDEVAAVAAFLVSDEASFVNGVDIVVDGGLCAAVQDE</sequence>
<dbReference type="SUPFAM" id="SSF51735">
    <property type="entry name" value="NAD(P)-binding Rossmann-fold domains"/>
    <property type="match status" value="1"/>
</dbReference>
<evidence type="ECO:0000313" key="3">
    <source>
        <dbReference type="EMBL" id="QJT05251.1"/>
    </source>
</evidence>
<dbReference type="Proteomes" id="UP000502665">
    <property type="component" value="Chromosome"/>
</dbReference>
<evidence type="ECO:0000313" key="4">
    <source>
        <dbReference type="Proteomes" id="UP000502665"/>
    </source>
</evidence>